<dbReference type="InterPro" id="IPR002376">
    <property type="entry name" value="Formyl_transf_N"/>
</dbReference>
<evidence type="ECO:0000256" key="6">
    <source>
        <dbReference type="HAMAP-Rule" id="MF_01930"/>
    </source>
</evidence>
<gene>
    <name evidence="6 9" type="primary">purN</name>
    <name evidence="9" type="ORF">K1J50_09225</name>
</gene>
<dbReference type="CDD" id="cd08645">
    <property type="entry name" value="FMT_core_GART"/>
    <property type="match status" value="1"/>
</dbReference>
<name>A0ABS7F219_9PROT</name>
<dbReference type="Proteomes" id="UP001519924">
    <property type="component" value="Unassembled WGS sequence"/>
</dbReference>
<protein>
    <recommendedName>
        <fullName evidence="6">Phosphoribosylglycinamide formyltransferase</fullName>
        <ecNumber evidence="6">2.1.2.2</ecNumber>
    </recommendedName>
    <alternativeName>
        <fullName evidence="6">5'-phosphoribosylglycinamide transformylase</fullName>
    </alternativeName>
    <alternativeName>
        <fullName evidence="6">GAR transformylase</fullName>
        <shortName evidence="6">GART</shortName>
    </alternativeName>
</protein>
<dbReference type="EMBL" id="JAHZUY010000019">
    <property type="protein sequence ID" value="MBW8269666.1"/>
    <property type="molecule type" value="Genomic_DNA"/>
</dbReference>
<evidence type="ECO:0000256" key="1">
    <source>
        <dbReference type="ARBA" id="ARBA00005054"/>
    </source>
</evidence>
<feature type="binding site" evidence="6">
    <location>
        <position position="114"/>
    </location>
    <ligand>
        <name>(6R)-10-formyltetrahydrofolate</name>
        <dbReference type="ChEBI" id="CHEBI:195366"/>
    </ligand>
</feature>
<dbReference type="Pfam" id="PF00551">
    <property type="entry name" value="Formyl_trans_N"/>
    <property type="match status" value="1"/>
</dbReference>
<comment type="function">
    <text evidence="6">Catalyzes the transfer of a formyl group from 10-formyltetrahydrofolate to 5-phospho-ribosyl-glycinamide (GAR), producing 5-phospho-ribosyl-N-formylglycinamide (FGAR) and tetrahydrofolate.</text>
</comment>
<evidence type="ECO:0000256" key="2">
    <source>
        <dbReference type="ARBA" id="ARBA00022679"/>
    </source>
</evidence>
<organism evidence="9 10">
    <name type="scientific">Caldovatus aquaticus</name>
    <dbReference type="NCBI Taxonomy" id="2865671"/>
    <lineage>
        <taxon>Bacteria</taxon>
        <taxon>Pseudomonadati</taxon>
        <taxon>Pseudomonadota</taxon>
        <taxon>Alphaproteobacteria</taxon>
        <taxon>Acetobacterales</taxon>
        <taxon>Roseomonadaceae</taxon>
        <taxon>Caldovatus</taxon>
    </lineage>
</organism>
<dbReference type="InterPro" id="IPR001555">
    <property type="entry name" value="GART_AS"/>
</dbReference>
<dbReference type="GO" id="GO:0004644">
    <property type="term" value="F:phosphoribosylglycinamide formyltransferase activity"/>
    <property type="evidence" value="ECO:0007669"/>
    <property type="project" value="UniProtKB-EC"/>
</dbReference>
<dbReference type="RefSeq" id="WP_220117420.1">
    <property type="nucleotide sequence ID" value="NZ_JAHZUY010000019.1"/>
</dbReference>
<keyword evidence="2 6" id="KW-0808">Transferase</keyword>
<feature type="active site" description="Proton donor" evidence="6">
    <location>
        <position position="116"/>
    </location>
</feature>
<comment type="similarity">
    <text evidence="4 6">Belongs to the GART family.</text>
</comment>
<dbReference type="InterPro" id="IPR036477">
    <property type="entry name" value="Formyl_transf_N_sf"/>
</dbReference>
<dbReference type="HAMAP" id="MF_01930">
    <property type="entry name" value="PurN"/>
    <property type="match status" value="1"/>
</dbReference>
<comment type="pathway">
    <text evidence="1 6">Purine metabolism; IMP biosynthesis via de novo pathway; N(2)-formyl-N(1)-(5-phospho-D-ribosyl)glycinamide from N(1)-(5-phospho-D-ribosyl)glycinamide (10-formyl THF route): step 1/1.</text>
</comment>
<comment type="caution">
    <text evidence="9">The sequence shown here is derived from an EMBL/GenBank/DDBJ whole genome shotgun (WGS) entry which is preliminary data.</text>
</comment>
<dbReference type="SUPFAM" id="SSF53328">
    <property type="entry name" value="Formyltransferase"/>
    <property type="match status" value="1"/>
</dbReference>
<evidence type="ECO:0000313" key="9">
    <source>
        <dbReference type="EMBL" id="MBW8269666.1"/>
    </source>
</evidence>
<evidence type="ECO:0000256" key="3">
    <source>
        <dbReference type="ARBA" id="ARBA00022755"/>
    </source>
</evidence>
<proteinExistence type="inferred from homology"/>
<dbReference type="NCBIfam" id="TIGR00639">
    <property type="entry name" value="PurN"/>
    <property type="match status" value="1"/>
</dbReference>
<reference evidence="9 10" key="1">
    <citation type="submission" date="2021-08" db="EMBL/GenBank/DDBJ databases">
        <title>Caldovatus sediminis gen. nov., sp. nov., a moderately thermophilic bacterium isolated from a hot spring.</title>
        <authorList>
            <person name="Hu C.-J."/>
            <person name="Li W.-J."/>
            <person name="Xian W.-D."/>
        </authorList>
    </citation>
    <scope>NUCLEOTIDE SEQUENCE [LARGE SCALE GENOMIC DNA]</scope>
    <source>
        <strain evidence="9 10">SYSU G05006</strain>
    </source>
</reference>
<feature type="domain" description="Formyl transferase N-terminal" evidence="8">
    <location>
        <begin position="9"/>
        <end position="189"/>
    </location>
</feature>
<dbReference type="PROSITE" id="PS00373">
    <property type="entry name" value="GART"/>
    <property type="match status" value="1"/>
</dbReference>
<comment type="caution">
    <text evidence="6">Lacks conserved residue(s) required for the propagation of feature annotation.</text>
</comment>
<feature type="binding site" evidence="6">
    <location>
        <position position="72"/>
    </location>
    <ligand>
        <name>(6R)-10-formyltetrahydrofolate</name>
        <dbReference type="ChEBI" id="CHEBI:195366"/>
    </ligand>
</feature>
<evidence type="ECO:0000256" key="5">
    <source>
        <dbReference type="ARBA" id="ARBA00047664"/>
    </source>
</evidence>
<feature type="binding site" evidence="6">
    <location>
        <begin position="18"/>
        <end position="20"/>
    </location>
    <ligand>
        <name>N(1)-(5-phospho-beta-D-ribosyl)glycinamide</name>
        <dbReference type="ChEBI" id="CHEBI:143788"/>
    </ligand>
</feature>
<dbReference type="PANTHER" id="PTHR43369">
    <property type="entry name" value="PHOSPHORIBOSYLGLYCINAMIDE FORMYLTRANSFERASE"/>
    <property type="match status" value="1"/>
</dbReference>
<evidence type="ECO:0000313" key="10">
    <source>
        <dbReference type="Proteomes" id="UP001519924"/>
    </source>
</evidence>
<keyword evidence="3 6" id="KW-0658">Purine biosynthesis</keyword>
<comment type="catalytic activity">
    <reaction evidence="5 6">
        <text>N(1)-(5-phospho-beta-D-ribosyl)glycinamide + (6R)-10-formyltetrahydrofolate = N(2)-formyl-N(1)-(5-phospho-beta-D-ribosyl)glycinamide + (6S)-5,6,7,8-tetrahydrofolate + H(+)</text>
        <dbReference type="Rhea" id="RHEA:15053"/>
        <dbReference type="ChEBI" id="CHEBI:15378"/>
        <dbReference type="ChEBI" id="CHEBI:57453"/>
        <dbReference type="ChEBI" id="CHEBI:143788"/>
        <dbReference type="ChEBI" id="CHEBI:147286"/>
        <dbReference type="ChEBI" id="CHEBI:195366"/>
        <dbReference type="EC" id="2.1.2.2"/>
    </reaction>
</comment>
<dbReference type="Gene3D" id="3.40.50.170">
    <property type="entry name" value="Formyl transferase, N-terminal domain"/>
    <property type="match status" value="1"/>
</dbReference>
<evidence type="ECO:0000259" key="8">
    <source>
        <dbReference type="Pfam" id="PF00551"/>
    </source>
</evidence>
<evidence type="ECO:0000256" key="4">
    <source>
        <dbReference type="ARBA" id="ARBA00038440"/>
    </source>
</evidence>
<evidence type="ECO:0000256" key="7">
    <source>
        <dbReference type="SAM" id="MobiDB-lite"/>
    </source>
</evidence>
<feature type="region of interest" description="Disordered" evidence="7">
    <location>
        <begin position="215"/>
        <end position="237"/>
    </location>
</feature>
<dbReference type="PANTHER" id="PTHR43369:SF2">
    <property type="entry name" value="PHOSPHORIBOSYLGLYCINAMIDE FORMYLTRANSFERASE"/>
    <property type="match status" value="1"/>
</dbReference>
<accession>A0ABS7F219</accession>
<dbReference type="EC" id="2.1.2.2" evidence="6"/>
<feature type="site" description="Raises pKa of active site His" evidence="6">
    <location>
        <position position="152"/>
    </location>
</feature>
<dbReference type="InterPro" id="IPR004607">
    <property type="entry name" value="GART"/>
</dbReference>
<keyword evidence="10" id="KW-1185">Reference proteome</keyword>
<sequence>MSTTPRRRRVAVLISGRGSNMRALVAAARDPAYPAEIALVLSNRADAPGLAHAEAEGVPVAVVESRPFRGDREAFERALDAALARHGIELVALAGFLRVLTPWFVARWQDRLVNIHPSLLPAFPGLDTHARALAAGVRLHGCTVHLVRAEVDAGPILAQAAVPVLAEDTPETLAARVLAQEHRIYPAALAWLAAGRVRVEGSRAVILGASGRPGAALASPLPEWTGLPRSADDPPED</sequence>